<proteinExistence type="predicted"/>
<accession>A0A8J3BA09</accession>
<dbReference type="Proteomes" id="UP000649739">
    <property type="component" value="Unassembled WGS sequence"/>
</dbReference>
<evidence type="ECO:0000313" key="3">
    <source>
        <dbReference type="Proteomes" id="UP000649739"/>
    </source>
</evidence>
<keyword evidence="1" id="KW-0732">Signal</keyword>
<gene>
    <name evidence="2" type="ORF">GCM10010123_22240</name>
</gene>
<feature type="signal peptide" evidence="1">
    <location>
        <begin position="1"/>
        <end position="27"/>
    </location>
</feature>
<reference evidence="2" key="2">
    <citation type="submission" date="2020-09" db="EMBL/GenBank/DDBJ databases">
        <authorList>
            <person name="Sun Q."/>
            <person name="Ohkuma M."/>
        </authorList>
    </citation>
    <scope>NUCLEOTIDE SEQUENCE</scope>
    <source>
        <strain evidence="2">JCM 3090</strain>
    </source>
</reference>
<keyword evidence="3" id="KW-1185">Reference proteome</keyword>
<dbReference type="AlphaFoldDB" id="A0A8J3BA09"/>
<dbReference type="RefSeq" id="WP_189170014.1">
    <property type="nucleotide sequence ID" value="NZ_BMQB01000004.1"/>
</dbReference>
<protein>
    <submittedName>
        <fullName evidence="2">Uncharacterized protein</fullName>
    </submittedName>
</protein>
<organism evidence="2 3">
    <name type="scientific">Pilimelia anulata</name>
    <dbReference type="NCBI Taxonomy" id="53371"/>
    <lineage>
        <taxon>Bacteria</taxon>
        <taxon>Bacillati</taxon>
        <taxon>Actinomycetota</taxon>
        <taxon>Actinomycetes</taxon>
        <taxon>Micromonosporales</taxon>
        <taxon>Micromonosporaceae</taxon>
        <taxon>Pilimelia</taxon>
    </lineage>
</organism>
<comment type="caution">
    <text evidence="2">The sequence shown here is derived from an EMBL/GenBank/DDBJ whole genome shotgun (WGS) entry which is preliminary data.</text>
</comment>
<name>A0A8J3BA09_9ACTN</name>
<evidence type="ECO:0000256" key="1">
    <source>
        <dbReference type="SAM" id="SignalP"/>
    </source>
</evidence>
<evidence type="ECO:0000313" key="2">
    <source>
        <dbReference type="EMBL" id="GGJ91981.1"/>
    </source>
</evidence>
<feature type="chain" id="PRO_5035246214" evidence="1">
    <location>
        <begin position="28"/>
        <end position="199"/>
    </location>
</feature>
<sequence>MPRKIMRTGLAALCASTLLFSGSAANAAARPAAADCLAYLFDDYAIGACAGEGTFIVAASNGTEVAISSPITFQGHAATILPLADVDTVIVHELDEAGRKVRVLAEGKPGTAADESRVRSLGKANDQRCTTAVVKKRMAFGNCRGEGAFLLFGLGEDESALSSPVFYAGSAATWLTARSPGGFRAAVTAALDENGNKRT</sequence>
<reference evidence="2" key="1">
    <citation type="journal article" date="2014" name="Int. J. Syst. Evol. Microbiol.">
        <title>Complete genome sequence of Corynebacterium casei LMG S-19264T (=DSM 44701T), isolated from a smear-ripened cheese.</title>
        <authorList>
            <consortium name="US DOE Joint Genome Institute (JGI-PGF)"/>
            <person name="Walter F."/>
            <person name="Albersmeier A."/>
            <person name="Kalinowski J."/>
            <person name="Ruckert C."/>
        </authorList>
    </citation>
    <scope>NUCLEOTIDE SEQUENCE</scope>
    <source>
        <strain evidence="2">JCM 3090</strain>
    </source>
</reference>
<dbReference type="EMBL" id="BMQB01000004">
    <property type="protein sequence ID" value="GGJ91981.1"/>
    <property type="molecule type" value="Genomic_DNA"/>
</dbReference>